<organism evidence="1 2">
    <name type="scientific">Clostridium butyricum E4 str. BoNT E BL5262</name>
    <dbReference type="NCBI Taxonomy" id="632245"/>
    <lineage>
        <taxon>Bacteria</taxon>
        <taxon>Bacillati</taxon>
        <taxon>Bacillota</taxon>
        <taxon>Clostridia</taxon>
        <taxon>Eubacteriales</taxon>
        <taxon>Clostridiaceae</taxon>
        <taxon>Clostridium</taxon>
    </lineage>
</organism>
<evidence type="ECO:0000313" key="2">
    <source>
        <dbReference type="Proteomes" id="UP000003081"/>
    </source>
</evidence>
<evidence type="ECO:0000313" key="1">
    <source>
        <dbReference type="EMBL" id="EEP55586.1"/>
    </source>
</evidence>
<dbReference type="Proteomes" id="UP000003081">
    <property type="component" value="Unassembled WGS sequence"/>
</dbReference>
<accession>C4IET8</accession>
<name>C4IET8_CLOBU</name>
<dbReference type="AlphaFoldDB" id="C4IET8"/>
<dbReference type="RefSeq" id="WP_003411015.1">
    <property type="nucleotide sequence ID" value="NZ_ACOM01000004.1"/>
</dbReference>
<sequence length="96" mass="11201">MIFMPNEIVQIPPAVNNYDEYNNKNYAAVLYLLLHQFGFKFEQLYSEELDAVLNLLVDQNKRIIVYDQDGKYHLGKKHTGYNAEVFENVNGCVILK</sequence>
<reference evidence="1 2" key="1">
    <citation type="submission" date="2009-08" db="EMBL/GenBank/DDBJ databases">
        <authorList>
            <person name="Shrivastava S."/>
            <person name="Brinkac L.B."/>
            <person name="Brown J.L."/>
            <person name="Bruce D.B."/>
            <person name="Detter C."/>
            <person name="Green L.D."/>
            <person name="Munk C.A."/>
            <person name="Rogers Y.C."/>
            <person name="Tapia R."/>
            <person name="Sims D.R."/>
            <person name="Smith L.A."/>
            <person name="Smith T.J."/>
            <person name="Sutton G."/>
            <person name="Brettin T."/>
        </authorList>
    </citation>
    <scope>NUCLEOTIDE SEQUENCE [LARGE SCALE GENOMIC DNA]</scope>
    <source>
        <strain evidence="2">E4 str. BoNT E BL5262</strain>
    </source>
</reference>
<dbReference type="HOGENOM" id="CLU_2354765_0_0_9"/>
<protein>
    <submittedName>
        <fullName evidence="1">Uncharacterized protein</fullName>
    </submittedName>
</protein>
<dbReference type="EMBL" id="ACOM01000004">
    <property type="protein sequence ID" value="EEP55586.1"/>
    <property type="molecule type" value="Genomic_DNA"/>
</dbReference>
<proteinExistence type="predicted"/>
<comment type="caution">
    <text evidence="1">The sequence shown here is derived from an EMBL/GenBank/DDBJ whole genome shotgun (WGS) entry which is preliminary data.</text>
</comment>
<gene>
    <name evidence="1" type="ORF">CLP_3914</name>
</gene>
<keyword evidence="2" id="KW-1185">Reference proteome</keyword>